<comment type="caution">
    <text evidence="1">The sequence shown here is derived from an EMBL/GenBank/DDBJ whole genome shotgun (WGS) entry which is preliminary data.</text>
</comment>
<accession>X1QDP6</accession>
<dbReference type="EMBL" id="BARV01037648">
    <property type="protein sequence ID" value="GAI52941.1"/>
    <property type="molecule type" value="Genomic_DNA"/>
</dbReference>
<organism evidence="1">
    <name type="scientific">marine sediment metagenome</name>
    <dbReference type="NCBI Taxonomy" id="412755"/>
    <lineage>
        <taxon>unclassified sequences</taxon>
        <taxon>metagenomes</taxon>
        <taxon>ecological metagenomes</taxon>
    </lineage>
</organism>
<name>X1QDP6_9ZZZZ</name>
<dbReference type="AlphaFoldDB" id="X1QDP6"/>
<reference evidence="1" key="1">
    <citation type="journal article" date="2014" name="Front. Microbiol.">
        <title>High frequency of phylogenetically diverse reductive dehalogenase-homologous genes in deep subseafloor sedimentary metagenomes.</title>
        <authorList>
            <person name="Kawai M."/>
            <person name="Futagami T."/>
            <person name="Toyoda A."/>
            <person name="Takaki Y."/>
            <person name="Nishi S."/>
            <person name="Hori S."/>
            <person name="Arai W."/>
            <person name="Tsubouchi T."/>
            <person name="Morono Y."/>
            <person name="Uchiyama I."/>
            <person name="Ito T."/>
            <person name="Fujiyama A."/>
            <person name="Inagaki F."/>
            <person name="Takami H."/>
        </authorList>
    </citation>
    <scope>NUCLEOTIDE SEQUENCE</scope>
    <source>
        <strain evidence="1">Expedition CK06-06</strain>
    </source>
</reference>
<sequence>VKNSADIQIWQFGGFSLSRHTVMSNNIMDANLYLG</sequence>
<proteinExistence type="predicted"/>
<gene>
    <name evidence="1" type="ORF">S06H3_58199</name>
</gene>
<protein>
    <submittedName>
        <fullName evidence="1">Uncharacterized protein</fullName>
    </submittedName>
</protein>
<feature type="non-terminal residue" evidence="1">
    <location>
        <position position="1"/>
    </location>
</feature>
<evidence type="ECO:0000313" key="1">
    <source>
        <dbReference type="EMBL" id="GAI52941.1"/>
    </source>
</evidence>